<evidence type="ECO:0000256" key="1">
    <source>
        <dbReference type="ARBA" id="ARBA00022670"/>
    </source>
</evidence>
<evidence type="ECO:0000313" key="9">
    <source>
        <dbReference type="Proteomes" id="UP001152795"/>
    </source>
</evidence>
<dbReference type="Gene3D" id="3.10.10.10">
    <property type="entry name" value="HIV Type 1 Reverse Transcriptase, subunit A, domain 1"/>
    <property type="match status" value="1"/>
</dbReference>
<dbReference type="InterPro" id="IPR000477">
    <property type="entry name" value="RT_dom"/>
</dbReference>
<dbReference type="InterPro" id="IPR043128">
    <property type="entry name" value="Rev_trsase/Diguanyl_cyclase"/>
</dbReference>
<dbReference type="PANTHER" id="PTHR24559">
    <property type="entry name" value="TRANSPOSON TY3-I GAG-POL POLYPROTEIN"/>
    <property type="match status" value="1"/>
</dbReference>
<dbReference type="Gene3D" id="3.30.70.270">
    <property type="match status" value="1"/>
</dbReference>
<dbReference type="FunFam" id="3.10.10.10:FF:000002">
    <property type="entry name" value="Retrovirus-related Pol polyprotein from transposon 17.6-like protein"/>
    <property type="match status" value="1"/>
</dbReference>
<accession>A0A6S7I7L9</accession>
<organism evidence="8 9">
    <name type="scientific">Paramuricea clavata</name>
    <name type="common">Red gorgonian</name>
    <name type="synonym">Violescent sea-whip</name>
    <dbReference type="NCBI Taxonomy" id="317549"/>
    <lineage>
        <taxon>Eukaryota</taxon>
        <taxon>Metazoa</taxon>
        <taxon>Cnidaria</taxon>
        <taxon>Anthozoa</taxon>
        <taxon>Octocorallia</taxon>
        <taxon>Malacalcyonacea</taxon>
        <taxon>Plexauridae</taxon>
        <taxon>Paramuricea</taxon>
    </lineage>
</organism>
<dbReference type="PANTHER" id="PTHR24559:SF444">
    <property type="entry name" value="REVERSE TRANSCRIPTASE DOMAIN-CONTAINING PROTEIN"/>
    <property type="match status" value="1"/>
</dbReference>
<gene>
    <name evidence="8" type="ORF">PACLA_8A016183</name>
</gene>
<keyword evidence="2" id="KW-0808">Transferase</keyword>
<dbReference type="Pfam" id="PF00078">
    <property type="entry name" value="RVT_1"/>
    <property type="match status" value="1"/>
</dbReference>
<keyword evidence="1" id="KW-0645">Protease</keyword>
<sequence length="356" mass="39948">MAEIVLKFPDGTTKPLCLFDSNIVDLLGVVLDEDLVVPAKHEVFKTARVRNPTLNESILEPNMNFSGKGVLVARVIVQPKEQRVPIQIINPGTSPIKLYKGMTVGELQQVDDELRDPTFINSKCDTPSAEDKIKFELEHLSGEERERMENLLNKHQDVFAENSSELGVTTLAEHKIETGDAVPVKQLPRRLPNSLRTVVEDQVEEMLENNIIKLSNSPWSSPIVLVRKKDGTCRFCIDFRKLNDVTVKDAFPLPQVADLTDNLAGHQYFSTLDLALGYWQVPVDESSQEKTAFVIPGGGHFEFLRMPFGLTNAVPTFQRLMLAVLNGLLPLKCLVYLDDVLVVGRTFDQHLEFCQV</sequence>
<dbReference type="GO" id="GO:0008233">
    <property type="term" value="F:peptidase activity"/>
    <property type="evidence" value="ECO:0007669"/>
    <property type="project" value="UniProtKB-KW"/>
</dbReference>
<dbReference type="EMBL" id="CACRXK020007633">
    <property type="protein sequence ID" value="CAB4012793.1"/>
    <property type="molecule type" value="Genomic_DNA"/>
</dbReference>
<protein>
    <submittedName>
        <fullName evidence="8">Retrovirus-related Pol poly from transposon</fullName>
    </submittedName>
</protein>
<proteinExistence type="predicted"/>
<dbReference type="AlphaFoldDB" id="A0A6S7I7L9"/>
<dbReference type="OrthoDB" id="425619at2759"/>
<name>A0A6S7I7L9_PARCT</name>
<dbReference type="GO" id="GO:0003964">
    <property type="term" value="F:RNA-directed DNA polymerase activity"/>
    <property type="evidence" value="ECO:0007669"/>
    <property type="project" value="UniProtKB-KW"/>
</dbReference>
<dbReference type="FunFam" id="3.10.10.10:FF:000007">
    <property type="entry name" value="Retrovirus-related Pol polyprotein from transposon 17.6-like Protein"/>
    <property type="match status" value="1"/>
</dbReference>
<comment type="caution">
    <text evidence="8">The sequence shown here is derived from an EMBL/GenBank/DDBJ whole genome shotgun (WGS) entry which is preliminary data.</text>
</comment>
<evidence type="ECO:0000256" key="2">
    <source>
        <dbReference type="ARBA" id="ARBA00022679"/>
    </source>
</evidence>
<dbReference type="InterPro" id="IPR053134">
    <property type="entry name" value="RNA-dir_DNA_polymerase"/>
</dbReference>
<dbReference type="SUPFAM" id="SSF56672">
    <property type="entry name" value="DNA/RNA polymerases"/>
    <property type="match status" value="1"/>
</dbReference>
<dbReference type="CDD" id="cd01647">
    <property type="entry name" value="RT_LTR"/>
    <property type="match status" value="1"/>
</dbReference>
<dbReference type="GO" id="GO:0004519">
    <property type="term" value="F:endonuclease activity"/>
    <property type="evidence" value="ECO:0007669"/>
    <property type="project" value="UniProtKB-KW"/>
</dbReference>
<evidence type="ECO:0000256" key="4">
    <source>
        <dbReference type="ARBA" id="ARBA00022722"/>
    </source>
</evidence>
<dbReference type="PROSITE" id="PS50878">
    <property type="entry name" value="RT_POL"/>
    <property type="match status" value="1"/>
</dbReference>
<dbReference type="GO" id="GO:0006508">
    <property type="term" value="P:proteolysis"/>
    <property type="evidence" value="ECO:0007669"/>
    <property type="project" value="UniProtKB-KW"/>
</dbReference>
<dbReference type="Proteomes" id="UP001152795">
    <property type="component" value="Unassembled WGS sequence"/>
</dbReference>
<evidence type="ECO:0000256" key="5">
    <source>
        <dbReference type="ARBA" id="ARBA00022759"/>
    </source>
</evidence>
<keyword evidence="5" id="KW-0255">Endonuclease</keyword>
<reference evidence="8" key="1">
    <citation type="submission" date="2020-04" db="EMBL/GenBank/DDBJ databases">
        <authorList>
            <person name="Alioto T."/>
            <person name="Alioto T."/>
            <person name="Gomez Garrido J."/>
        </authorList>
    </citation>
    <scope>NUCLEOTIDE SEQUENCE</scope>
    <source>
        <strain evidence="8">A484AB</strain>
    </source>
</reference>
<keyword evidence="4" id="KW-0540">Nuclease</keyword>
<evidence type="ECO:0000256" key="7">
    <source>
        <dbReference type="ARBA" id="ARBA00022918"/>
    </source>
</evidence>
<dbReference type="InterPro" id="IPR043502">
    <property type="entry name" value="DNA/RNA_pol_sf"/>
</dbReference>
<evidence type="ECO:0000313" key="8">
    <source>
        <dbReference type="EMBL" id="CAB4012793.1"/>
    </source>
</evidence>
<keyword evidence="3" id="KW-0548">Nucleotidyltransferase</keyword>
<evidence type="ECO:0000256" key="6">
    <source>
        <dbReference type="ARBA" id="ARBA00022801"/>
    </source>
</evidence>
<keyword evidence="9" id="KW-1185">Reference proteome</keyword>
<keyword evidence="6" id="KW-0378">Hydrolase</keyword>
<keyword evidence="7" id="KW-0695">RNA-directed DNA polymerase</keyword>
<evidence type="ECO:0000256" key="3">
    <source>
        <dbReference type="ARBA" id="ARBA00022695"/>
    </source>
</evidence>